<reference evidence="1" key="1">
    <citation type="journal article" date="2006" name="Nature">
        <title>Deciphering the evolution and metabolism of an anammox bacterium from a community genome.</title>
        <authorList>
            <person name="Strous M."/>
            <person name="Pelletier E."/>
            <person name="Mangenot S."/>
            <person name="Rattei T."/>
            <person name="Lehner A."/>
            <person name="Taylor M.W."/>
            <person name="Horn M."/>
            <person name="Daims H."/>
            <person name="Bartol-Mavel D."/>
            <person name="Wincker P."/>
            <person name="Barbe V."/>
            <person name="Fonknechten N."/>
            <person name="Vallenet D."/>
            <person name="Segurens B."/>
            <person name="Schenowitz-Truong C."/>
            <person name="Medigue C."/>
            <person name="Collingro A."/>
            <person name="Snel B."/>
            <person name="Dutilh B.E."/>
            <person name="OpDenCamp H.J.M."/>
            <person name="vanDerDrift C."/>
            <person name="Cirpus I."/>
            <person name="vanDePas-Schoonen K.T."/>
            <person name="Harhangi H.R."/>
            <person name="vanNiftrik L."/>
            <person name="Schmid M."/>
            <person name="Keltjens J."/>
            <person name="vanDeVossenberg J."/>
            <person name="Kartal B."/>
            <person name="Meier H."/>
            <person name="Frishman D."/>
            <person name="Huynen M.A."/>
            <person name="Mewes H."/>
            <person name="Weissenbach J."/>
            <person name="Jetten M.S.M."/>
            <person name="Wagner M."/>
            <person name="LePaslier D."/>
        </authorList>
    </citation>
    <scope>NUCLEOTIDE SEQUENCE</scope>
</reference>
<name>Q1Q543_KUEST</name>
<proteinExistence type="predicted"/>
<gene>
    <name evidence="1" type="ORF">kuste4380</name>
</gene>
<sequence length="99" mass="11119">MASKTICWITHIPHLPFSKNFKNKFPHIYIITGKSGYLTAHKPWENTPKLTGGQVTGFVSCTIAAIYNLFYFGGVDGGGETNIFPQTLIAWCARFLFFK</sequence>
<evidence type="ECO:0000313" key="1">
    <source>
        <dbReference type="EMBL" id="CAJ75142.1"/>
    </source>
</evidence>
<organism evidence="1">
    <name type="scientific">Kuenenia stuttgartiensis</name>
    <dbReference type="NCBI Taxonomy" id="174633"/>
    <lineage>
        <taxon>Bacteria</taxon>
        <taxon>Pseudomonadati</taxon>
        <taxon>Planctomycetota</taxon>
        <taxon>Candidatus Brocadiia</taxon>
        <taxon>Candidatus Brocadiales</taxon>
        <taxon>Candidatus Brocadiaceae</taxon>
        <taxon>Candidatus Kuenenia</taxon>
    </lineage>
</organism>
<protein>
    <submittedName>
        <fullName evidence="1">Uncharacterized protein</fullName>
    </submittedName>
</protein>
<reference evidence="1" key="2">
    <citation type="submission" date="2006-01" db="EMBL/GenBank/DDBJ databases">
        <authorList>
            <person name="Genoscope"/>
        </authorList>
    </citation>
    <scope>NUCLEOTIDE SEQUENCE</scope>
</reference>
<dbReference type="EMBL" id="CT573071">
    <property type="protein sequence ID" value="CAJ75142.1"/>
    <property type="molecule type" value="Genomic_DNA"/>
</dbReference>
<accession>Q1Q543</accession>
<dbReference type="AlphaFoldDB" id="Q1Q543"/>